<proteinExistence type="predicted"/>
<evidence type="ECO:0000313" key="2">
    <source>
        <dbReference type="Proteomes" id="UP000789759"/>
    </source>
</evidence>
<sequence length="63" mass="7656">MFQGIFEESGFEVYKHHELVMKEITKMEQQKKAKNLKLTIYELHERVQDKYWHTVANGNNKKM</sequence>
<reference evidence="1" key="1">
    <citation type="submission" date="2021-06" db="EMBL/GenBank/DDBJ databases">
        <authorList>
            <person name="Kallberg Y."/>
            <person name="Tangrot J."/>
            <person name="Rosling A."/>
        </authorList>
    </citation>
    <scope>NUCLEOTIDE SEQUENCE</scope>
    <source>
        <strain evidence="1">FL966</strain>
    </source>
</reference>
<feature type="non-terminal residue" evidence="1">
    <location>
        <position position="63"/>
    </location>
</feature>
<dbReference type="EMBL" id="CAJVQA010008011">
    <property type="protein sequence ID" value="CAG8665384.1"/>
    <property type="molecule type" value="Genomic_DNA"/>
</dbReference>
<comment type="caution">
    <text evidence="1">The sequence shown here is derived from an EMBL/GenBank/DDBJ whole genome shotgun (WGS) entry which is preliminary data.</text>
</comment>
<dbReference type="OrthoDB" id="2429894at2759"/>
<dbReference type="AlphaFoldDB" id="A0A9N9E531"/>
<name>A0A9N9E531_9GLOM</name>
<protein>
    <submittedName>
        <fullName evidence="1">101_t:CDS:1</fullName>
    </submittedName>
</protein>
<keyword evidence="2" id="KW-1185">Reference proteome</keyword>
<evidence type="ECO:0000313" key="1">
    <source>
        <dbReference type="EMBL" id="CAG8665384.1"/>
    </source>
</evidence>
<accession>A0A9N9E531</accession>
<dbReference type="Proteomes" id="UP000789759">
    <property type="component" value="Unassembled WGS sequence"/>
</dbReference>
<organism evidence="1 2">
    <name type="scientific">Cetraspora pellucida</name>
    <dbReference type="NCBI Taxonomy" id="1433469"/>
    <lineage>
        <taxon>Eukaryota</taxon>
        <taxon>Fungi</taxon>
        <taxon>Fungi incertae sedis</taxon>
        <taxon>Mucoromycota</taxon>
        <taxon>Glomeromycotina</taxon>
        <taxon>Glomeromycetes</taxon>
        <taxon>Diversisporales</taxon>
        <taxon>Gigasporaceae</taxon>
        <taxon>Cetraspora</taxon>
    </lineage>
</organism>
<gene>
    <name evidence="1" type="ORF">CPELLU_LOCUS10002</name>
</gene>